<dbReference type="Proteomes" id="UP000008281">
    <property type="component" value="Unassembled WGS sequence"/>
</dbReference>
<dbReference type="InterPro" id="IPR001810">
    <property type="entry name" value="F-box_dom"/>
</dbReference>
<protein>
    <recommendedName>
        <fullName evidence="3">F-box domain-containing protein</fullName>
    </recommendedName>
</protein>
<gene>
    <name evidence="4" type="ORF">CRE_24743</name>
</gene>
<dbReference type="CTD" id="9802367"/>
<dbReference type="AlphaFoldDB" id="E3N960"/>
<dbReference type="Pfam" id="PF07735">
    <property type="entry name" value="FBA_2"/>
    <property type="match status" value="1"/>
</dbReference>
<evidence type="ECO:0000313" key="4">
    <source>
        <dbReference type="EMBL" id="EFO90120.1"/>
    </source>
</evidence>
<evidence type="ECO:0000313" key="5">
    <source>
        <dbReference type="Proteomes" id="UP000008281"/>
    </source>
</evidence>
<dbReference type="GeneID" id="9802367"/>
<dbReference type="OMA" id="HEMEDNI"/>
<dbReference type="PANTHER" id="PTHR21503">
    <property type="entry name" value="F-BOX-CONTAINING HYPOTHETICAL PROTEIN C.ELEGANS"/>
    <property type="match status" value="1"/>
</dbReference>
<reference evidence="4" key="1">
    <citation type="submission" date="2007-07" db="EMBL/GenBank/DDBJ databases">
        <title>PCAP assembly of the Caenorhabditis remanei genome.</title>
        <authorList>
            <consortium name="The Caenorhabditis remanei Sequencing Consortium"/>
            <person name="Wilson R.K."/>
        </authorList>
    </citation>
    <scope>NUCLEOTIDE SEQUENCE [LARGE SCALE GENOMIC DNA]</scope>
    <source>
        <strain evidence="4">PB4641</strain>
    </source>
</reference>
<feature type="domain" description="F-box" evidence="3">
    <location>
        <begin position="2"/>
        <end position="61"/>
    </location>
</feature>
<evidence type="ECO:0000259" key="3">
    <source>
        <dbReference type="PROSITE" id="PS50181"/>
    </source>
</evidence>
<evidence type="ECO:0000256" key="1">
    <source>
        <dbReference type="SAM" id="MobiDB-lite"/>
    </source>
</evidence>
<feature type="region of interest" description="Disordered" evidence="1">
    <location>
        <begin position="333"/>
        <end position="353"/>
    </location>
</feature>
<keyword evidence="2" id="KW-0732">Signal</keyword>
<dbReference type="KEGG" id="crq:GCK72_002934"/>
<feature type="chain" id="PRO_5003178188" description="F-box domain-containing protein" evidence="2">
    <location>
        <begin position="19"/>
        <end position="368"/>
    </location>
</feature>
<accession>E3N960</accession>
<feature type="signal peptide" evidence="2">
    <location>
        <begin position="1"/>
        <end position="18"/>
    </location>
</feature>
<proteinExistence type="predicted"/>
<dbReference type="RefSeq" id="XP_003095053.2">
    <property type="nucleotide sequence ID" value="XM_003095005.2"/>
</dbReference>
<dbReference type="InterPro" id="IPR012885">
    <property type="entry name" value="F-box_Sdz-33"/>
</dbReference>
<keyword evidence="5" id="KW-1185">Reference proteome</keyword>
<dbReference type="PANTHER" id="PTHR21503:SF8">
    <property type="entry name" value="F-BOX ASSOCIATED DOMAIN-CONTAINING PROTEIN-RELATED"/>
    <property type="match status" value="1"/>
</dbReference>
<evidence type="ECO:0000256" key="2">
    <source>
        <dbReference type="SAM" id="SignalP"/>
    </source>
</evidence>
<organism evidence="5">
    <name type="scientific">Caenorhabditis remanei</name>
    <name type="common">Caenorhabditis vulgaris</name>
    <dbReference type="NCBI Taxonomy" id="31234"/>
    <lineage>
        <taxon>Eukaryota</taxon>
        <taxon>Metazoa</taxon>
        <taxon>Ecdysozoa</taxon>
        <taxon>Nematoda</taxon>
        <taxon>Chromadorea</taxon>
        <taxon>Rhabditida</taxon>
        <taxon>Rhabditina</taxon>
        <taxon>Rhabditomorpha</taxon>
        <taxon>Rhabditoidea</taxon>
        <taxon>Rhabditidae</taxon>
        <taxon>Peloderinae</taxon>
        <taxon>Caenorhabditis</taxon>
    </lineage>
</organism>
<dbReference type="OrthoDB" id="5907291at2759"/>
<sequence length="368" mass="43298">MTFRLLKLPLLAFRNVLSYWNHDQIFDFSLISKRTKYLTKSLTQKSTSATIFFEPKLYVRLDFQLQPYNAHCFALNDGFSHFRFSTENVTEGFLDVLKHLLNIFNASVESIHIDAKLGEKDMNLIFKYINNLGQESISKLYYDCDKTKQIDYLLQSNKKPIEDLELNVRRDHTYIGETIADSSSIQLYKCLNTICLSDGHLLTMLNTVGMDIRKSVLTNEYLNMFLKSWTSGRTNSRLKLAFFRVKETINLRTILGDIPVVKRDPRTTKRYFETQLWGKTYSNWIFGGYDIQLSDGRTATLQWHKFQRKSDSSPVPVRWIQKYEDVHEMEDNIDSDARENRVQEPEKEGEPVKEHKPYYLQMLSIIVW</sequence>
<dbReference type="InParanoid" id="E3N960"/>
<dbReference type="HOGENOM" id="CLU_028840_0_1_1"/>
<name>E3N960_CAERE</name>
<dbReference type="PROSITE" id="PS50181">
    <property type="entry name" value="FBOX"/>
    <property type="match status" value="1"/>
</dbReference>
<dbReference type="EMBL" id="DS268562">
    <property type="protein sequence ID" value="EFO90120.1"/>
    <property type="molecule type" value="Genomic_DNA"/>
</dbReference>